<dbReference type="AlphaFoldDB" id="A0A1A6AAT2"/>
<proteinExistence type="predicted"/>
<protein>
    <recommendedName>
        <fullName evidence="4">Aminoglycoside phosphotransferase domain-containing protein</fullName>
    </recommendedName>
</protein>
<reference evidence="1" key="1">
    <citation type="submission" date="2013-07" db="EMBL/GenBank/DDBJ databases">
        <title>The Genome Sequence of Cryptococcus dejecticola CBS10117.</title>
        <authorList>
            <consortium name="The Broad Institute Genome Sequencing Platform"/>
            <person name="Cuomo C."/>
            <person name="Litvintseva A."/>
            <person name="Chen Y."/>
            <person name="Heitman J."/>
            <person name="Sun S."/>
            <person name="Springer D."/>
            <person name="Dromer F."/>
            <person name="Young S.K."/>
            <person name="Zeng Q."/>
            <person name="Gargeya S."/>
            <person name="Fitzgerald M."/>
            <person name="Abouelleil A."/>
            <person name="Alvarado L."/>
            <person name="Berlin A.M."/>
            <person name="Chapman S.B."/>
            <person name="Dewar J."/>
            <person name="Goldberg J."/>
            <person name="Griggs A."/>
            <person name="Gujja S."/>
            <person name="Hansen M."/>
            <person name="Howarth C."/>
            <person name="Imamovic A."/>
            <person name="Larimer J."/>
            <person name="McCowan C."/>
            <person name="Murphy C."/>
            <person name="Pearson M."/>
            <person name="Priest M."/>
            <person name="Roberts A."/>
            <person name="Saif S."/>
            <person name="Shea T."/>
            <person name="Sykes S."/>
            <person name="Wortman J."/>
            <person name="Nusbaum C."/>
            <person name="Birren B."/>
        </authorList>
    </citation>
    <scope>NUCLEOTIDE SEQUENCE [LARGE SCALE GENOMIC DNA]</scope>
    <source>
        <strain evidence="1">CBS 10117</strain>
    </source>
</reference>
<dbReference type="PANTHER" id="PTHR21310:SF15">
    <property type="entry name" value="AMINOGLYCOSIDE PHOSPHOTRANSFERASE DOMAIN-CONTAINING PROTEIN"/>
    <property type="match status" value="1"/>
</dbReference>
<reference evidence="2" key="3">
    <citation type="submission" date="2024-02" db="EMBL/GenBank/DDBJ databases">
        <title>Comparative genomics of Cryptococcus and Kwoniella reveals pathogenesis evolution and contrasting modes of karyotype evolution via chromosome fusion or intercentromeric recombination.</title>
        <authorList>
            <person name="Coelho M.A."/>
            <person name="David-Palma M."/>
            <person name="Shea T."/>
            <person name="Bowers K."/>
            <person name="McGinley-Smith S."/>
            <person name="Mohammad A.W."/>
            <person name="Gnirke A."/>
            <person name="Yurkov A.M."/>
            <person name="Nowrousian M."/>
            <person name="Sun S."/>
            <person name="Cuomo C.A."/>
            <person name="Heitman J."/>
        </authorList>
    </citation>
    <scope>NUCLEOTIDE SEQUENCE</scope>
    <source>
        <strain evidence="2">CBS 10117</strain>
    </source>
</reference>
<dbReference type="STRING" id="1296121.A0A1A6AAT2"/>
<keyword evidence="3" id="KW-1185">Reference proteome</keyword>
<evidence type="ECO:0000313" key="2">
    <source>
        <dbReference type="EMBL" id="WWC60605.1"/>
    </source>
</evidence>
<dbReference type="GeneID" id="28966899"/>
<dbReference type="EMBL" id="KI894029">
    <property type="protein sequence ID" value="OBR87176.1"/>
    <property type="molecule type" value="Genomic_DNA"/>
</dbReference>
<evidence type="ECO:0000313" key="1">
    <source>
        <dbReference type="EMBL" id="OBR87176.1"/>
    </source>
</evidence>
<evidence type="ECO:0008006" key="4">
    <source>
        <dbReference type="Google" id="ProtNLM"/>
    </source>
</evidence>
<organism evidence="1">
    <name type="scientific">Kwoniella dejecticola CBS 10117</name>
    <dbReference type="NCBI Taxonomy" id="1296121"/>
    <lineage>
        <taxon>Eukaryota</taxon>
        <taxon>Fungi</taxon>
        <taxon>Dikarya</taxon>
        <taxon>Basidiomycota</taxon>
        <taxon>Agaricomycotina</taxon>
        <taxon>Tremellomycetes</taxon>
        <taxon>Tremellales</taxon>
        <taxon>Cryptococcaceae</taxon>
        <taxon>Kwoniella</taxon>
    </lineage>
</organism>
<gene>
    <name evidence="1" type="ORF">I303_03200</name>
    <name evidence="2" type="ORF">I303_103179</name>
</gene>
<dbReference type="InterPro" id="IPR051678">
    <property type="entry name" value="AGP_Transferase"/>
</dbReference>
<name>A0A1A6AAT2_9TREE</name>
<evidence type="ECO:0000313" key="3">
    <source>
        <dbReference type="Proteomes" id="UP000078595"/>
    </source>
</evidence>
<dbReference type="PANTHER" id="PTHR21310">
    <property type="entry name" value="AMINOGLYCOSIDE PHOSPHOTRANSFERASE-RELATED-RELATED"/>
    <property type="match status" value="1"/>
</dbReference>
<reference evidence="2" key="2">
    <citation type="submission" date="2013-07" db="EMBL/GenBank/DDBJ databases">
        <authorList>
            <consortium name="The Broad Institute Genome Sequencing Platform"/>
            <person name="Cuomo C."/>
            <person name="Litvintseva A."/>
            <person name="Chen Y."/>
            <person name="Heitman J."/>
            <person name="Sun S."/>
            <person name="Springer D."/>
            <person name="Dromer F."/>
            <person name="Young S.K."/>
            <person name="Zeng Q."/>
            <person name="Gargeya S."/>
            <person name="Fitzgerald M."/>
            <person name="Abouelleil A."/>
            <person name="Alvarado L."/>
            <person name="Berlin A.M."/>
            <person name="Chapman S.B."/>
            <person name="Dewar J."/>
            <person name="Goldberg J."/>
            <person name="Griggs A."/>
            <person name="Gujja S."/>
            <person name="Hansen M."/>
            <person name="Howarth C."/>
            <person name="Imamovic A."/>
            <person name="Larimer J."/>
            <person name="McCowan C."/>
            <person name="Murphy C."/>
            <person name="Pearson M."/>
            <person name="Priest M."/>
            <person name="Roberts A."/>
            <person name="Saif S."/>
            <person name="Shea T."/>
            <person name="Sykes S."/>
            <person name="Wortman J."/>
            <person name="Nusbaum C."/>
            <person name="Birren B."/>
        </authorList>
    </citation>
    <scope>NUCLEOTIDE SEQUENCE</scope>
    <source>
        <strain evidence="2">CBS 10117</strain>
    </source>
</reference>
<dbReference type="RefSeq" id="XP_018265018.1">
    <property type="nucleotide sequence ID" value="XM_018406524.1"/>
</dbReference>
<accession>A0A1A6AAT2</accession>
<sequence>MPVPEIQRLSIQSEVSTLQTLRLIGIPVPQAWPAGPEEEKGDALTSNANEKMYLPGFFYEHLPGSCMPIRHTTIKDYHSVDEKTIRLIEEYGRFQIKMFDQPIRVNQIGSLLLSDQSRDKHIVGPMLSFWGLNYLDPPYLPGPFRANRDRYLAQIDIALSHISNGFMSSVHTLDAYLWHLLLRELVEACPELEQDQEEGFIRHADAKGDIFLVDDEGSLTAILYWENAYVTTKAEAFSSPLFLYNTYVSYEDRHEFTPREQILINYYERLERHDLAKCVRKGKKYQQLDTIGRFNPNFGRTCSP</sequence>
<dbReference type="KEGG" id="kdj:28966899"/>
<dbReference type="Proteomes" id="UP000078595">
    <property type="component" value="Chromosome 3"/>
</dbReference>
<dbReference type="VEuPathDB" id="FungiDB:I303_03200"/>
<dbReference type="OrthoDB" id="2561803at2759"/>
<dbReference type="EMBL" id="CP144532">
    <property type="protein sequence ID" value="WWC60605.1"/>
    <property type="molecule type" value="Genomic_DNA"/>
</dbReference>